<accession>A0A1F2WGF9</accession>
<dbReference type="Gene3D" id="1.20.1440.110">
    <property type="entry name" value="acylaminoacyl peptidase"/>
    <property type="match status" value="1"/>
</dbReference>
<evidence type="ECO:0000256" key="2">
    <source>
        <dbReference type="ARBA" id="ARBA00022801"/>
    </source>
</evidence>
<dbReference type="AlphaFoldDB" id="A0A1F2WGF9"/>
<evidence type="ECO:0000313" key="3">
    <source>
        <dbReference type="EMBL" id="OFW55958.1"/>
    </source>
</evidence>
<evidence type="ECO:0000256" key="1">
    <source>
        <dbReference type="ARBA" id="ARBA00008645"/>
    </source>
</evidence>
<dbReference type="Proteomes" id="UP000177876">
    <property type="component" value="Unassembled WGS sequence"/>
</dbReference>
<dbReference type="SUPFAM" id="SSF53474">
    <property type="entry name" value="alpha/beta-Hydrolases"/>
    <property type="match status" value="1"/>
</dbReference>
<reference evidence="3 4" key="1">
    <citation type="journal article" date="2016" name="Nat. Commun.">
        <title>Thousands of microbial genomes shed light on interconnected biogeochemical processes in an aquifer system.</title>
        <authorList>
            <person name="Anantharaman K."/>
            <person name="Brown C.T."/>
            <person name="Hug L.A."/>
            <person name="Sharon I."/>
            <person name="Castelle C.J."/>
            <person name="Probst A.J."/>
            <person name="Thomas B.C."/>
            <person name="Singh A."/>
            <person name="Wilkins M.J."/>
            <person name="Karaoz U."/>
            <person name="Brodie E.L."/>
            <person name="Williams K.H."/>
            <person name="Hubbard S.S."/>
            <person name="Banfield J.F."/>
        </authorList>
    </citation>
    <scope>NUCLEOTIDE SEQUENCE [LARGE SCALE GENOMIC DNA]</scope>
</reference>
<dbReference type="STRING" id="1797197.A2Y75_04355"/>
<comment type="caution">
    <text evidence="3">The sequence shown here is derived from an EMBL/GenBank/DDBJ whole genome shotgun (WGS) entry which is preliminary data.</text>
</comment>
<organism evidence="3 4">
    <name type="scientific">Candidatus Solincola sediminis</name>
    <dbReference type="NCBI Taxonomy" id="1797199"/>
    <lineage>
        <taxon>Bacteria</taxon>
        <taxon>Bacillati</taxon>
        <taxon>Actinomycetota</taxon>
        <taxon>Candidatus Geothermincolia</taxon>
        <taxon>Candidatus Geothermincolales</taxon>
        <taxon>Candidatus Geothermincolaceae</taxon>
        <taxon>Candidatus Solincola</taxon>
    </lineage>
</organism>
<proteinExistence type="inferred from homology"/>
<sequence length="402" mass="44896">MTEEFKRAGIRLNLFENEEFDFQMIRGLGVACRGGATMGECLSTAKCIADGDLLSWVKEWAATAARVEEQAGRLIKQKVRSGARDAYLRASMYWRAAEYYGFFSEPSRREHWESSVRCFREAAKLMDYHWEVLDIPFENIKLPGYFFSPPGNERRPTLMILSGFDGSMEEGFFGMGFYGLEEGYNVMMFEGPGQAAMCHLYPDRPLMPEFEKPVTAAANHVLSRPDVDPDRLALFGLSLGGYFAARGALYEKRITACILDSPIVDMLDYFAGSPLRNLIDLPEADYEAVKQSMPIFRWAIETFGRRFGATTIAGIFDKLKAFNIEGREEGITCATLSLVGEGEGESALNQTEQFFENVSGAKTKRVFTVDEGADAHCQVGNLPLACAVVLAWLKEIDWGSSS</sequence>
<comment type="similarity">
    <text evidence="1">Belongs to the AB hydrolase superfamily.</text>
</comment>
<dbReference type="EMBL" id="MELK01000050">
    <property type="protein sequence ID" value="OFW55958.1"/>
    <property type="molecule type" value="Genomic_DNA"/>
</dbReference>
<dbReference type="GO" id="GO:0016787">
    <property type="term" value="F:hydrolase activity"/>
    <property type="evidence" value="ECO:0007669"/>
    <property type="project" value="UniProtKB-KW"/>
</dbReference>
<evidence type="ECO:0000313" key="4">
    <source>
        <dbReference type="Proteomes" id="UP000177876"/>
    </source>
</evidence>
<dbReference type="InterPro" id="IPR050261">
    <property type="entry name" value="FrsA_esterase"/>
</dbReference>
<dbReference type="Pfam" id="PF06500">
    <property type="entry name" value="FrsA-like"/>
    <property type="match status" value="1"/>
</dbReference>
<keyword evidence="2" id="KW-0378">Hydrolase</keyword>
<dbReference type="PANTHER" id="PTHR22946:SF12">
    <property type="entry name" value="CONIDIAL PIGMENT BIOSYNTHESIS PROTEIN AYG1 (AFU_ORTHOLOGUE AFUA_2G17550)"/>
    <property type="match status" value="1"/>
</dbReference>
<protein>
    <recommendedName>
        <fullName evidence="5">Alpha/beta hydrolase</fullName>
    </recommendedName>
</protein>
<dbReference type="PANTHER" id="PTHR22946">
    <property type="entry name" value="DIENELACTONE HYDROLASE DOMAIN-CONTAINING PROTEIN-RELATED"/>
    <property type="match status" value="1"/>
</dbReference>
<name>A0A1F2WGF9_9ACTN</name>
<dbReference type="InterPro" id="IPR029058">
    <property type="entry name" value="AB_hydrolase_fold"/>
</dbReference>
<evidence type="ECO:0008006" key="5">
    <source>
        <dbReference type="Google" id="ProtNLM"/>
    </source>
</evidence>
<dbReference type="Gene3D" id="3.40.50.1820">
    <property type="entry name" value="alpha/beta hydrolase"/>
    <property type="match status" value="1"/>
</dbReference>
<dbReference type="InterPro" id="IPR010520">
    <property type="entry name" value="FrsA-like"/>
</dbReference>
<gene>
    <name evidence="3" type="ORF">A2Y75_04355</name>
</gene>